<dbReference type="AlphaFoldDB" id="K8EAJ1"/>
<keyword evidence="2" id="KW-0812">Transmembrane</keyword>
<dbReference type="Proteomes" id="UP000198341">
    <property type="component" value="Chromosome 2"/>
</dbReference>
<evidence type="ECO:0000256" key="1">
    <source>
        <dbReference type="SAM" id="MobiDB-lite"/>
    </source>
</evidence>
<evidence type="ECO:0000313" key="3">
    <source>
        <dbReference type="EMBL" id="CCO14857.1"/>
    </source>
</evidence>
<keyword evidence="4" id="KW-1185">Reference proteome</keyword>
<feature type="compositionally biased region" description="Basic and acidic residues" evidence="1">
    <location>
        <begin position="9"/>
        <end position="21"/>
    </location>
</feature>
<dbReference type="GeneID" id="19017423"/>
<evidence type="ECO:0000313" key="4">
    <source>
        <dbReference type="Proteomes" id="UP000198341"/>
    </source>
</evidence>
<dbReference type="RefSeq" id="XP_007514617.1">
    <property type="nucleotide sequence ID" value="XM_007514555.1"/>
</dbReference>
<proteinExistence type="predicted"/>
<feature type="region of interest" description="Disordered" evidence="1">
    <location>
        <begin position="87"/>
        <end position="119"/>
    </location>
</feature>
<organism evidence="3 4">
    <name type="scientific">Bathycoccus prasinos</name>
    <dbReference type="NCBI Taxonomy" id="41875"/>
    <lineage>
        <taxon>Eukaryota</taxon>
        <taxon>Viridiplantae</taxon>
        <taxon>Chlorophyta</taxon>
        <taxon>Mamiellophyceae</taxon>
        <taxon>Mamiellales</taxon>
        <taxon>Bathycoccaceae</taxon>
        <taxon>Bathycoccus</taxon>
    </lineage>
</organism>
<accession>K8EAJ1</accession>
<name>K8EAJ1_9CHLO</name>
<dbReference type="EMBL" id="FO082277">
    <property type="protein sequence ID" value="CCO14857.1"/>
    <property type="molecule type" value="Genomic_DNA"/>
</dbReference>
<dbReference type="KEGG" id="bpg:Bathy02g03100"/>
<evidence type="ECO:0000256" key="2">
    <source>
        <dbReference type="SAM" id="Phobius"/>
    </source>
</evidence>
<reference evidence="3 4" key="1">
    <citation type="submission" date="2011-10" db="EMBL/GenBank/DDBJ databases">
        <authorList>
            <person name="Genoscope - CEA"/>
        </authorList>
    </citation>
    <scope>NUCLEOTIDE SEQUENCE [LARGE SCALE GENOMIC DNA]</scope>
    <source>
        <strain evidence="3 4">RCC 1105</strain>
    </source>
</reference>
<feature type="transmembrane region" description="Helical" evidence="2">
    <location>
        <begin position="40"/>
        <end position="59"/>
    </location>
</feature>
<gene>
    <name evidence="3" type="ORF">Bathy02g03100</name>
</gene>
<protein>
    <submittedName>
        <fullName evidence="3">Uncharacterized protein</fullName>
    </submittedName>
</protein>
<sequence length="119" mass="13588">MSPSSSSDNTKREGGLNEQKHSFRLHQRVITPTHPTEGDYISLNFEQFLVFLALVFLAYKTFKSFRELKSYLKLLRRPGGDMRVTHRQYNSEEDDDGFGIVLDDDDDRDGDGGGEAKLD</sequence>
<keyword evidence="2" id="KW-1133">Transmembrane helix</keyword>
<keyword evidence="2" id="KW-0472">Membrane</keyword>
<feature type="compositionally biased region" description="Basic and acidic residues" evidence="1">
    <location>
        <begin position="110"/>
        <end position="119"/>
    </location>
</feature>
<feature type="region of interest" description="Disordered" evidence="1">
    <location>
        <begin position="1"/>
        <end position="29"/>
    </location>
</feature>
<feature type="compositionally biased region" description="Acidic residues" evidence="1">
    <location>
        <begin position="91"/>
        <end position="109"/>
    </location>
</feature>